<dbReference type="PANTHER" id="PTHR45628:SF6">
    <property type="entry name" value="VOLTAGE-DEPENDENT N-TYPE CALCIUM CHANNEL SUBUNIT ALPHA-1B"/>
    <property type="match status" value="1"/>
</dbReference>
<keyword evidence="4" id="KW-0851">Voltage-gated channel</keyword>
<dbReference type="InterPro" id="IPR050599">
    <property type="entry name" value="VDCC_alpha-1_subunit"/>
</dbReference>
<evidence type="ECO:0000256" key="9">
    <source>
        <dbReference type="SAM" id="MobiDB-lite"/>
    </source>
</evidence>
<dbReference type="AlphaFoldDB" id="A0A9B0HGC4"/>
<dbReference type="GO" id="GO:0045202">
    <property type="term" value="C:synapse"/>
    <property type="evidence" value="ECO:0007669"/>
    <property type="project" value="GOC"/>
</dbReference>
<feature type="transmembrane region" description="Helical" evidence="10">
    <location>
        <begin position="247"/>
        <end position="272"/>
    </location>
</feature>
<reference evidence="13" key="1">
    <citation type="submission" date="2025-08" db="UniProtKB">
        <authorList>
            <consortium name="RefSeq"/>
        </authorList>
    </citation>
    <scope>IDENTIFICATION</scope>
</reference>
<accession>A0A9B0HGC4</accession>
<keyword evidence="3" id="KW-0677">Repeat</keyword>
<feature type="compositionally biased region" description="Low complexity" evidence="9">
    <location>
        <begin position="1"/>
        <end position="20"/>
    </location>
</feature>
<keyword evidence="7" id="KW-0325">Glycoprotein</keyword>
<evidence type="ECO:0000256" key="3">
    <source>
        <dbReference type="ARBA" id="ARBA00022737"/>
    </source>
</evidence>
<dbReference type="Gene3D" id="1.10.238.10">
    <property type="entry name" value="EF-hand"/>
    <property type="match status" value="1"/>
</dbReference>
<keyword evidence="8" id="KW-0407">Ion channel</keyword>
<dbReference type="GO" id="GO:0005891">
    <property type="term" value="C:voltage-gated calcium channel complex"/>
    <property type="evidence" value="ECO:0007669"/>
    <property type="project" value="TreeGrafter"/>
</dbReference>
<evidence type="ECO:0000256" key="4">
    <source>
        <dbReference type="ARBA" id="ARBA00022882"/>
    </source>
</evidence>
<evidence type="ECO:0000256" key="5">
    <source>
        <dbReference type="ARBA" id="ARBA00023065"/>
    </source>
</evidence>
<organism evidence="12 13">
    <name type="scientific">Odobenus rosmarus divergens</name>
    <name type="common">Pacific walrus</name>
    <dbReference type="NCBI Taxonomy" id="9708"/>
    <lineage>
        <taxon>Eukaryota</taxon>
        <taxon>Metazoa</taxon>
        <taxon>Chordata</taxon>
        <taxon>Craniata</taxon>
        <taxon>Vertebrata</taxon>
        <taxon>Euteleostomi</taxon>
        <taxon>Mammalia</taxon>
        <taxon>Eutheria</taxon>
        <taxon>Laurasiatheria</taxon>
        <taxon>Carnivora</taxon>
        <taxon>Caniformia</taxon>
        <taxon>Pinnipedia</taxon>
        <taxon>Odobenidae</taxon>
        <taxon>Odobenus</taxon>
    </lineage>
</organism>
<feature type="domain" description="Voltage-dependent L-type calcium channel IQ-associated" evidence="11">
    <location>
        <begin position="319"/>
        <end position="364"/>
    </location>
</feature>
<dbReference type="InterPro" id="IPR031649">
    <property type="entry name" value="GPHH_dom"/>
</dbReference>
<dbReference type="GO" id="GO:0007268">
    <property type="term" value="P:chemical synaptic transmission"/>
    <property type="evidence" value="ECO:0007669"/>
    <property type="project" value="TreeGrafter"/>
</dbReference>
<dbReference type="Pfam" id="PF16905">
    <property type="entry name" value="GPHH"/>
    <property type="match status" value="1"/>
</dbReference>
<evidence type="ECO:0000313" key="12">
    <source>
        <dbReference type="Proteomes" id="UP000245340"/>
    </source>
</evidence>
<dbReference type="PANTHER" id="PTHR45628">
    <property type="entry name" value="VOLTAGE-DEPENDENT CALCIUM CHANNEL TYPE A SUBUNIT ALPHA-1"/>
    <property type="match status" value="1"/>
</dbReference>
<keyword evidence="10" id="KW-0472">Membrane</keyword>
<dbReference type="GO" id="GO:0098703">
    <property type="term" value="P:calcium ion import across plasma membrane"/>
    <property type="evidence" value="ECO:0007669"/>
    <property type="project" value="TreeGrafter"/>
</dbReference>
<keyword evidence="5" id="KW-0406">Ion transport</keyword>
<evidence type="ECO:0000256" key="1">
    <source>
        <dbReference type="ARBA" id="ARBA00022448"/>
    </source>
</evidence>
<evidence type="ECO:0000256" key="7">
    <source>
        <dbReference type="ARBA" id="ARBA00023180"/>
    </source>
</evidence>
<gene>
    <name evidence="13" type="primary">LOC101366003</name>
</gene>
<sequence length="364" mass="40654">MDPKSSPLEEAGESEGLSGPCLRRETRSPFRKPVQTGSDCCPSKGAAERDLQGFPAGGNCTSLPLWGSTDSLGYPSMKQLGALIAVQVSIPSVQSVQTWKSATMKRFSGVCPLLSEGHFVEEVGTPLAFRALDTQNWLITAYCTDTSHTGMYPGICTVRSSGEAWFQERAVGGTWNLSISKRVVTQMYLFPLKAELEESGLPCPVQRIKWVPLTLGVCPWCRVLKHSVDATYEEQGPSPGYRMELSIFYVVYFVVFPFFFVNIFVALIIITFQEQGDKVMSECSLEKNEILNLFVAVIMDNFEYLTRDSSNLGPHHLDEFIQVWAEYDLAVRCRVHCQDMYSLLRCIAPPIGLGKNCPRRLPYK</sequence>
<evidence type="ECO:0000256" key="8">
    <source>
        <dbReference type="ARBA" id="ARBA00023303"/>
    </source>
</evidence>
<dbReference type="GO" id="GO:0043025">
    <property type="term" value="C:neuronal cell body"/>
    <property type="evidence" value="ECO:0007669"/>
    <property type="project" value="TreeGrafter"/>
</dbReference>
<name>A0A9B0HGC4_ODORO</name>
<evidence type="ECO:0000313" key="13">
    <source>
        <dbReference type="RefSeq" id="XP_004417079.1"/>
    </source>
</evidence>
<feature type="region of interest" description="Disordered" evidence="9">
    <location>
        <begin position="1"/>
        <end position="42"/>
    </location>
</feature>
<keyword evidence="10" id="KW-1133">Transmembrane helix</keyword>
<keyword evidence="10" id="KW-0812">Transmembrane</keyword>
<dbReference type="RefSeq" id="XP_004417079.1">
    <property type="nucleotide sequence ID" value="XM_004417022.1"/>
</dbReference>
<proteinExistence type="predicted"/>
<dbReference type="Gene3D" id="1.10.287.70">
    <property type="match status" value="1"/>
</dbReference>
<evidence type="ECO:0000256" key="10">
    <source>
        <dbReference type="SAM" id="Phobius"/>
    </source>
</evidence>
<dbReference type="GO" id="GO:0008331">
    <property type="term" value="F:high voltage-gated calcium channel activity"/>
    <property type="evidence" value="ECO:0007669"/>
    <property type="project" value="TreeGrafter"/>
</dbReference>
<protein>
    <submittedName>
        <fullName evidence="13">Uncharacterized protein LOC101366003</fullName>
    </submittedName>
</protein>
<evidence type="ECO:0000256" key="2">
    <source>
        <dbReference type="ARBA" id="ARBA00022553"/>
    </source>
</evidence>
<keyword evidence="12" id="KW-1185">Reference proteome</keyword>
<keyword evidence="2" id="KW-0597">Phosphoprotein</keyword>
<keyword evidence="1" id="KW-0813">Transport</keyword>
<dbReference type="Proteomes" id="UP000245340">
    <property type="component" value="Unplaced"/>
</dbReference>
<evidence type="ECO:0000256" key="6">
    <source>
        <dbReference type="ARBA" id="ARBA00023157"/>
    </source>
</evidence>
<keyword evidence="6" id="KW-1015">Disulfide bond</keyword>
<feature type="non-terminal residue" evidence="13">
    <location>
        <position position="364"/>
    </location>
</feature>
<evidence type="ECO:0000259" key="11">
    <source>
        <dbReference type="Pfam" id="PF16905"/>
    </source>
</evidence>